<evidence type="ECO:0000313" key="3">
    <source>
        <dbReference type="Proteomes" id="UP000320042"/>
    </source>
</evidence>
<feature type="transmembrane region" description="Helical" evidence="1">
    <location>
        <begin position="65"/>
        <end position="86"/>
    </location>
</feature>
<evidence type="ECO:0000256" key="1">
    <source>
        <dbReference type="SAM" id="Phobius"/>
    </source>
</evidence>
<dbReference type="EMBL" id="VOEJ01000009">
    <property type="protein sequence ID" value="TWR25235.1"/>
    <property type="molecule type" value="Genomic_DNA"/>
</dbReference>
<feature type="transmembrane region" description="Helical" evidence="1">
    <location>
        <begin position="163"/>
        <end position="184"/>
    </location>
</feature>
<gene>
    <name evidence="2" type="ORF">FPZ43_17345</name>
</gene>
<evidence type="ECO:0000313" key="2">
    <source>
        <dbReference type="EMBL" id="TWR25235.1"/>
    </source>
</evidence>
<comment type="caution">
    <text evidence="2">The sequence shown here is derived from an EMBL/GenBank/DDBJ whole genome shotgun (WGS) entry which is preliminary data.</text>
</comment>
<dbReference type="RefSeq" id="WP_146383206.1">
    <property type="nucleotide sequence ID" value="NZ_VOEJ01000009.1"/>
</dbReference>
<keyword evidence="1" id="KW-0472">Membrane</keyword>
<name>A0A563U0R8_9SPHI</name>
<feature type="transmembrane region" description="Helical" evidence="1">
    <location>
        <begin position="6"/>
        <end position="27"/>
    </location>
</feature>
<organism evidence="2 3">
    <name type="scientific">Mucilaginibacter pallidiroseus</name>
    <dbReference type="NCBI Taxonomy" id="2599295"/>
    <lineage>
        <taxon>Bacteria</taxon>
        <taxon>Pseudomonadati</taxon>
        <taxon>Bacteroidota</taxon>
        <taxon>Sphingobacteriia</taxon>
        <taxon>Sphingobacteriales</taxon>
        <taxon>Sphingobacteriaceae</taxon>
        <taxon>Mucilaginibacter</taxon>
    </lineage>
</organism>
<accession>A0A563U0R8</accession>
<keyword evidence="3" id="KW-1185">Reference proteome</keyword>
<dbReference type="Proteomes" id="UP000320042">
    <property type="component" value="Unassembled WGS sequence"/>
</dbReference>
<protein>
    <submittedName>
        <fullName evidence="2">Uncharacterized protein</fullName>
    </submittedName>
</protein>
<feature type="transmembrane region" description="Helical" evidence="1">
    <location>
        <begin position="93"/>
        <end position="112"/>
    </location>
</feature>
<sequence length="226" mass="25752">MFEKFFVLYISVIVPATALIPLVAGLLHFGKLSKPSKIIWNFVLFSAVLNLTNILLQYVMHNTQFMLHGYTAVEFAMLSAYFACFFTPKQQKAVAVIAVLFFIGCVINAMYLQDIGAFNTYTRTLESLILIGYIIYFQYLQGNKLDTGKWGDDSNNWLSVGILIYYASSSLMFAFTNYLVAISIRVFEMVWTAHCTILAIEYILFTIGFRKDIKQRIIKSALSQQV</sequence>
<keyword evidence="1" id="KW-1133">Transmembrane helix</keyword>
<dbReference type="OrthoDB" id="651989at2"/>
<proteinExistence type="predicted"/>
<reference evidence="2 3" key="1">
    <citation type="submission" date="2019-07" db="EMBL/GenBank/DDBJ databases">
        <authorList>
            <person name="Kim J."/>
        </authorList>
    </citation>
    <scope>NUCLEOTIDE SEQUENCE [LARGE SCALE GENOMIC DNA]</scope>
    <source>
        <strain evidence="3">dk17</strain>
    </source>
</reference>
<feature type="transmembrane region" description="Helical" evidence="1">
    <location>
        <begin position="190"/>
        <end position="209"/>
    </location>
</feature>
<feature type="transmembrane region" description="Helical" evidence="1">
    <location>
        <begin position="124"/>
        <end position="142"/>
    </location>
</feature>
<keyword evidence="1" id="KW-0812">Transmembrane</keyword>
<feature type="transmembrane region" description="Helical" evidence="1">
    <location>
        <begin position="39"/>
        <end position="59"/>
    </location>
</feature>
<dbReference type="AlphaFoldDB" id="A0A563U0R8"/>